<gene>
    <name evidence="9" type="ORF">OLW01_01105</name>
</gene>
<comment type="subcellular location">
    <subcellularLocation>
        <location evidence="1">Cell membrane</location>
        <topology evidence="1">Multi-pass membrane protein</topology>
    </subcellularLocation>
</comment>
<dbReference type="NCBIfam" id="TIGR00254">
    <property type="entry name" value="GGDEF"/>
    <property type="match status" value="1"/>
</dbReference>
<organism evidence="9 10">
    <name type="scientific">Catenovulum adriaticum</name>
    <dbReference type="NCBI Taxonomy" id="2984846"/>
    <lineage>
        <taxon>Bacteria</taxon>
        <taxon>Pseudomonadati</taxon>
        <taxon>Pseudomonadota</taxon>
        <taxon>Gammaproteobacteria</taxon>
        <taxon>Alteromonadales</taxon>
        <taxon>Alteromonadaceae</taxon>
        <taxon>Catenovulum</taxon>
    </lineage>
</organism>
<keyword evidence="4 7" id="KW-0812">Transmembrane</keyword>
<dbReference type="RefSeq" id="WP_268074797.1">
    <property type="nucleotide sequence ID" value="NZ_CP109965.1"/>
</dbReference>
<keyword evidence="5 7" id="KW-1133">Transmembrane helix</keyword>
<dbReference type="PROSITE" id="PS50887">
    <property type="entry name" value="GGDEF"/>
    <property type="match status" value="1"/>
</dbReference>
<dbReference type="PANTHER" id="PTHR45138">
    <property type="entry name" value="REGULATORY COMPONENTS OF SENSORY TRANSDUCTION SYSTEM"/>
    <property type="match status" value="1"/>
</dbReference>
<keyword evidence="10" id="KW-1185">Reference proteome</keyword>
<evidence type="ECO:0000313" key="10">
    <source>
        <dbReference type="Proteomes" id="UP001163726"/>
    </source>
</evidence>
<dbReference type="CDD" id="cd01949">
    <property type="entry name" value="GGDEF"/>
    <property type="match status" value="1"/>
</dbReference>
<evidence type="ECO:0000256" key="4">
    <source>
        <dbReference type="ARBA" id="ARBA00022692"/>
    </source>
</evidence>
<reference evidence="9" key="1">
    <citation type="submission" date="2022-10" db="EMBL/GenBank/DDBJ databases">
        <title>Catenovulum adriacola sp. nov. isolated in the Harbour of Susak.</title>
        <authorList>
            <person name="Schoch T."/>
            <person name="Reich S.J."/>
            <person name="Stoeferle S."/>
            <person name="Flaiz M."/>
            <person name="Kazda M."/>
            <person name="Riedel C.U."/>
            <person name="Duerre P."/>
        </authorList>
    </citation>
    <scope>NUCLEOTIDE SEQUENCE</scope>
    <source>
        <strain evidence="9">TS8</strain>
    </source>
</reference>
<protein>
    <recommendedName>
        <fullName evidence="2">diguanylate cyclase</fullName>
        <ecNumber evidence="2">2.7.7.65</ecNumber>
    </recommendedName>
</protein>
<accession>A0ABY7ALL4</accession>
<dbReference type="Gene3D" id="3.30.70.270">
    <property type="match status" value="1"/>
</dbReference>
<proteinExistence type="predicted"/>
<dbReference type="EC" id="2.7.7.65" evidence="2"/>
<dbReference type="SMART" id="SM00267">
    <property type="entry name" value="GGDEF"/>
    <property type="match status" value="1"/>
</dbReference>
<evidence type="ECO:0000256" key="2">
    <source>
        <dbReference type="ARBA" id="ARBA00012528"/>
    </source>
</evidence>
<dbReference type="InterPro" id="IPR000160">
    <property type="entry name" value="GGDEF_dom"/>
</dbReference>
<sequence>MKQSKMVQVLCKNQKMRFVIAITLLTLLGFISTSLISYFVAHQAVSKQITQSALPLTSDNIYSEIQRDLMSPVFIASLMAQDTFVRDWAISGGKEPQPLIRYLSEIQKKYKTVTAFFVLDETRQYYHPNGVIQTIQPGPVINEWYFRVKKMPTEYEINIDHDTANPERLSVFVNYKVFDYNHQFIGATGVGLALDKVQQLIENYQRKFNRVVYFIDKNGELTLRGSQFSANAKTLQQPEFKNVLDKDTTTTAASFQYQSGSHTVYVNTRFIPEFNWYVVIEQTDDAQTKKLFNSLMINVVVSIVISIIVLVASYYTLAAYQRRLEYMATTDRLSGAFNRHSFDILFEQHLRLAERKNKPFSGILLDIDYFKAINDKYGHVVGDEVIKQLVGILRQQLRESDMLCRWGGEEFLILLPECQIAAAVDIAEQTRKMIQGFEFSQEIKLTASFGVAEFNIDEHPSCQEKWISDMDKALYQAKANGRNTVVEVC</sequence>
<evidence type="ECO:0000313" key="9">
    <source>
        <dbReference type="EMBL" id="WAJ70445.1"/>
    </source>
</evidence>
<dbReference type="InterPro" id="IPR029787">
    <property type="entry name" value="Nucleotide_cyclase"/>
</dbReference>
<name>A0ABY7ALL4_9ALTE</name>
<dbReference type="InterPro" id="IPR029151">
    <property type="entry name" value="Sensor-like_sf"/>
</dbReference>
<dbReference type="SUPFAM" id="SSF55073">
    <property type="entry name" value="Nucleotide cyclase"/>
    <property type="match status" value="1"/>
</dbReference>
<dbReference type="EMBL" id="CP109965">
    <property type="protein sequence ID" value="WAJ70445.1"/>
    <property type="molecule type" value="Genomic_DNA"/>
</dbReference>
<dbReference type="InterPro" id="IPR043128">
    <property type="entry name" value="Rev_trsase/Diguanyl_cyclase"/>
</dbReference>
<dbReference type="SUPFAM" id="SSF103190">
    <property type="entry name" value="Sensory domain-like"/>
    <property type="match status" value="1"/>
</dbReference>
<evidence type="ECO:0000256" key="1">
    <source>
        <dbReference type="ARBA" id="ARBA00004651"/>
    </source>
</evidence>
<dbReference type="InterPro" id="IPR033479">
    <property type="entry name" value="dCache_1"/>
</dbReference>
<evidence type="ECO:0000256" key="6">
    <source>
        <dbReference type="ARBA" id="ARBA00023136"/>
    </source>
</evidence>
<dbReference type="InterPro" id="IPR050469">
    <property type="entry name" value="Diguanylate_Cyclase"/>
</dbReference>
<evidence type="ECO:0000259" key="8">
    <source>
        <dbReference type="PROSITE" id="PS50887"/>
    </source>
</evidence>
<keyword evidence="3" id="KW-1003">Cell membrane</keyword>
<feature type="transmembrane region" description="Helical" evidence="7">
    <location>
        <begin position="295"/>
        <end position="317"/>
    </location>
</feature>
<dbReference type="PANTHER" id="PTHR45138:SF26">
    <property type="entry name" value="DIGUANYLATE CYCLASE"/>
    <property type="match status" value="1"/>
</dbReference>
<dbReference type="Gene3D" id="3.30.450.20">
    <property type="entry name" value="PAS domain"/>
    <property type="match status" value="1"/>
</dbReference>
<evidence type="ECO:0000256" key="3">
    <source>
        <dbReference type="ARBA" id="ARBA00022475"/>
    </source>
</evidence>
<dbReference type="Pfam" id="PF00990">
    <property type="entry name" value="GGDEF"/>
    <property type="match status" value="1"/>
</dbReference>
<dbReference type="Pfam" id="PF02743">
    <property type="entry name" value="dCache_1"/>
    <property type="match status" value="1"/>
</dbReference>
<evidence type="ECO:0000256" key="7">
    <source>
        <dbReference type="SAM" id="Phobius"/>
    </source>
</evidence>
<dbReference type="Proteomes" id="UP001163726">
    <property type="component" value="Chromosome"/>
</dbReference>
<evidence type="ECO:0000256" key="5">
    <source>
        <dbReference type="ARBA" id="ARBA00022989"/>
    </source>
</evidence>
<keyword evidence="6 7" id="KW-0472">Membrane</keyword>
<feature type="domain" description="GGDEF" evidence="8">
    <location>
        <begin position="358"/>
        <end position="489"/>
    </location>
</feature>